<dbReference type="Proteomes" id="UP000664731">
    <property type="component" value="Unassembled WGS sequence"/>
</dbReference>
<dbReference type="InterPro" id="IPR036102">
    <property type="entry name" value="OsmC/Ohrsf"/>
</dbReference>
<sequence length="144" mass="15269">MALSTVTVSAVMKDSFRTEIQCSNPFVIDQPVGAGGKNEGPNPLEVFVSSLPACICAIARIVAMQRGIALRGVEAHAEADIDKNFLLGKTTEGRAGFVAIRVKVKIDADMTEAEKVAFLHEVEKRCPIADNMAGTTSITAHVVA</sequence>
<dbReference type="Gene3D" id="3.30.300.20">
    <property type="match status" value="1"/>
</dbReference>
<dbReference type="Pfam" id="PF02566">
    <property type="entry name" value="OsmC"/>
    <property type="match status" value="1"/>
</dbReference>
<protein>
    <submittedName>
        <fullName evidence="1">OsmC family protein</fullName>
    </submittedName>
</protein>
<comment type="caution">
    <text evidence="1">The sequence shown here is derived from an EMBL/GenBank/DDBJ whole genome shotgun (WGS) entry which is preliminary data.</text>
</comment>
<organism evidence="1 2">
    <name type="scientific">Comamonas denitrificans</name>
    <dbReference type="NCBI Taxonomy" id="117506"/>
    <lineage>
        <taxon>Bacteria</taxon>
        <taxon>Pseudomonadati</taxon>
        <taxon>Pseudomonadota</taxon>
        <taxon>Betaproteobacteria</taxon>
        <taxon>Burkholderiales</taxon>
        <taxon>Comamonadaceae</taxon>
        <taxon>Comamonas</taxon>
    </lineage>
</organism>
<proteinExistence type="predicted"/>
<dbReference type="InterPro" id="IPR052924">
    <property type="entry name" value="OsmC/Ohr_hydroprdx_reductase"/>
</dbReference>
<name>A0A939KE90_9BURK</name>
<dbReference type="PANTHER" id="PTHR35368">
    <property type="entry name" value="HYDROPEROXIDE REDUCTASE"/>
    <property type="match status" value="1"/>
</dbReference>
<keyword evidence="2" id="KW-1185">Reference proteome</keyword>
<dbReference type="AlphaFoldDB" id="A0A939KE90"/>
<dbReference type="RefSeq" id="WP_207575562.1">
    <property type="nucleotide sequence ID" value="NZ_JAFNME010000021.1"/>
</dbReference>
<dbReference type="InterPro" id="IPR015946">
    <property type="entry name" value="KH_dom-like_a/b"/>
</dbReference>
<dbReference type="PANTHER" id="PTHR35368:SF1">
    <property type="entry name" value="HYDROPEROXIDE REDUCTASE"/>
    <property type="match status" value="1"/>
</dbReference>
<reference evidence="1" key="1">
    <citation type="submission" date="2021-03" db="EMBL/GenBank/DDBJ databases">
        <title>Comamonas denitrificans.</title>
        <authorList>
            <person name="Finster K."/>
        </authorList>
    </citation>
    <scope>NUCLEOTIDE SEQUENCE</scope>
    <source>
        <strain evidence="1">MM2021_4</strain>
    </source>
</reference>
<dbReference type="InterPro" id="IPR003718">
    <property type="entry name" value="OsmC/Ohr_fam"/>
</dbReference>
<dbReference type="SUPFAM" id="SSF82784">
    <property type="entry name" value="OsmC-like"/>
    <property type="match status" value="1"/>
</dbReference>
<evidence type="ECO:0000313" key="2">
    <source>
        <dbReference type="Proteomes" id="UP000664731"/>
    </source>
</evidence>
<evidence type="ECO:0000313" key="1">
    <source>
        <dbReference type="EMBL" id="MBO1250159.1"/>
    </source>
</evidence>
<dbReference type="EMBL" id="JAFNME010000021">
    <property type="protein sequence ID" value="MBO1250159.1"/>
    <property type="molecule type" value="Genomic_DNA"/>
</dbReference>
<accession>A0A939KE90</accession>
<gene>
    <name evidence="1" type="ORF">J1777_10040</name>
</gene>